<dbReference type="InterPro" id="IPR007860">
    <property type="entry name" value="DNA_mmatch_repair_MutS_con_dom"/>
</dbReference>
<dbReference type="InterPro" id="IPR045076">
    <property type="entry name" value="MutS"/>
</dbReference>
<dbReference type="Pfam" id="PF01624">
    <property type="entry name" value="MutS_I"/>
    <property type="match status" value="1"/>
</dbReference>
<dbReference type="Gene3D" id="3.40.1170.10">
    <property type="entry name" value="DNA repair protein MutS, domain I"/>
    <property type="match status" value="1"/>
</dbReference>
<dbReference type="GO" id="GO:0003684">
    <property type="term" value="F:damaged DNA binding"/>
    <property type="evidence" value="ECO:0007669"/>
    <property type="project" value="UniProtKB-UniRule"/>
</dbReference>
<dbReference type="HAMAP" id="MF_00096">
    <property type="entry name" value="MutS"/>
    <property type="match status" value="1"/>
</dbReference>
<dbReference type="InterPro" id="IPR007695">
    <property type="entry name" value="DNA_mismatch_repair_MutS-lik_N"/>
</dbReference>
<dbReference type="SUPFAM" id="SSF52540">
    <property type="entry name" value="P-loop containing nucleoside triphosphate hydrolases"/>
    <property type="match status" value="1"/>
</dbReference>
<evidence type="ECO:0000256" key="5">
    <source>
        <dbReference type="ARBA" id="ARBA00022840"/>
    </source>
</evidence>
<feature type="domain" description="DNA mismatch repair proteins mutS family" evidence="12">
    <location>
        <begin position="699"/>
        <end position="715"/>
    </location>
</feature>
<dbReference type="InterPro" id="IPR007696">
    <property type="entry name" value="DNA_mismatch_repair_MutS_core"/>
</dbReference>
<dbReference type="Pfam" id="PF05188">
    <property type="entry name" value="MutS_II"/>
    <property type="match status" value="1"/>
</dbReference>
<dbReference type="InterPro" id="IPR017261">
    <property type="entry name" value="DNA_mismatch_repair_MutS/MSH"/>
</dbReference>
<evidence type="ECO:0000256" key="3">
    <source>
        <dbReference type="ARBA" id="ARBA00022741"/>
    </source>
</evidence>
<proteinExistence type="inferred from homology"/>
<dbReference type="InterPro" id="IPR005748">
    <property type="entry name" value="DNA_mismatch_repair_MutS"/>
</dbReference>
<dbReference type="Gene3D" id="3.30.420.110">
    <property type="entry name" value="MutS, connector domain"/>
    <property type="match status" value="1"/>
</dbReference>
<dbReference type="InterPro" id="IPR036678">
    <property type="entry name" value="MutS_con_dom_sf"/>
</dbReference>
<keyword evidence="4 9" id="KW-0227">DNA damage</keyword>
<dbReference type="InterPro" id="IPR007861">
    <property type="entry name" value="DNA_mismatch_repair_MutS_clamp"/>
</dbReference>
<dbReference type="GO" id="GO:0006298">
    <property type="term" value="P:mismatch repair"/>
    <property type="evidence" value="ECO:0007669"/>
    <property type="project" value="UniProtKB-UniRule"/>
</dbReference>
<dbReference type="FunFam" id="1.10.1420.10:FF:000001">
    <property type="entry name" value="DNA mismatch repair protein MutS"/>
    <property type="match status" value="1"/>
</dbReference>
<comment type="function">
    <text evidence="8 9">This protein is involved in the repair of mismatches in DNA. It is possible that it carries out the mismatch recognition step. This protein has a weak ATPase activity.</text>
</comment>
<evidence type="ECO:0000256" key="6">
    <source>
        <dbReference type="ARBA" id="ARBA00023125"/>
    </source>
</evidence>
<dbReference type="EMBL" id="SRMQ01000001">
    <property type="protein sequence ID" value="TGJ78062.1"/>
    <property type="molecule type" value="Genomic_DNA"/>
</dbReference>
<dbReference type="AlphaFoldDB" id="A0A4Z0YN37"/>
<protein>
    <recommendedName>
        <fullName evidence="2 9">DNA mismatch repair protein MutS</fullName>
    </recommendedName>
</protein>
<sequence length="875" mass="98058">MQAMANLSPMMQQYFEIKKQNPNTILFFRLGDFYEMFYDDAKLASKELDLTLTGRDCGQEERAPMCGVPFHSYESYVARLVAKGYKVAICEQMEDPASAKGLVKRDIVRVITPGTVLESSMLDETRNNYICSLCVEGAEAGICFADISTGELHATTLSGGDLSEKLKNELARFSPREILINPNVLGFSELPKFIRERLSASMELLDHEDFEKEICSSLVLQHFHEENLEALDLSGKENIVRALGALFCYLKQTQRTGIERINTIDLYTGKQFMHLDLNTRRNLELLETMRNKEKRGSLLWVLDKTRTAMGKRLIRNWIEQPLLSPAQISRRLNAVQELVDDPILRGGISEQLTGIHDLERLMSRIVYGSANGRELRSLSSAAARLPGLKNMLKEVKSNLLAEIYQDIDVLDDISQLIERSIVEDPPFSIREGGIIKPGYNEELDLLKGDMSDGRGIIAQIEAQERERTGIPKLKVGYNRVFGYYIEISNSYKNQAPPEYIRKQTLTNCERFITPQLKELEGKILGAHDKSVQLEFQLFDAIRKEVAAQLTRVQKTAHAVARLDVLASFAQVSADNHYVRPIVNLDGKLILKESRHPVVEALLDAPFVPNDVMLDKNENRVAIITGPNMAGKSTYMRQVALIVIMAQIGCFVPASYAEIGITDSIFTRVGASDDLASGQSTFMVEMSEVADILKNATPNSLLILDEIGRGTSTFDGMSIARAVLEYVADKKLLGAKTLFATHYHELTELEELVDGVKNYNIAVKKRGDDITFLRRIVRGGADDSFGIEVAKLAGVPEKIVNRAKQVLAELESGQEVSMPKKRGRRSTQDEQEEIQLSITPPNEAEVLDRLRRLDVNTLTPIECMNTLFELTALAKE</sequence>
<dbReference type="Pfam" id="PF00488">
    <property type="entry name" value="MutS_V"/>
    <property type="match status" value="1"/>
</dbReference>
<evidence type="ECO:0000313" key="14">
    <source>
        <dbReference type="Proteomes" id="UP000297714"/>
    </source>
</evidence>
<gene>
    <name evidence="9 13" type="primary">mutS</name>
    <name evidence="13" type="ORF">CAGA_04740</name>
</gene>
<dbReference type="SMART" id="SM00534">
    <property type="entry name" value="MUTSac"/>
    <property type="match status" value="1"/>
</dbReference>
<evidence type="ECO:0000256" key="4">
    <source>
        <dbReference type="ARBA" id="ARBA00022763"/>
    </source>
</evidence>
<dbReference type="NCBIfam" id="TIGR01070">
    <property type="entry name" value="mutS1"/>
    <property type="match status" value="1"/>
</dbReference>
<comment type="similarity">
    <text evidence="1 9 10">Belongs to the DNA mismatch repair MutS family.</text>
</comment>
<keyword evidence="6 9" id="KW-0238">DNA-binding</keyword>
<dbReference type="GO" id="GO:0005829">
    <property type="term" value="C:cytosol"/>
    <property type="evidence" value="ECO:0007669"/>
    <property type="project" value="TreeGrafter"/>
</dbReference>
<evidence type="ECO:0000256" key="10">
    <source>
        <dbReference type="RuleBase" id="RU003756"/>
    </source>
</evidence>
<dbReference type="NCBIfam" id="NF003810">
    <property type="entry name" value="PRK05399.1"/>
    <property type="match status" value="1"/>
</dbReference>
<dbReference type="Pfam" id="PF05192">
    <property type="entry name" value="MutS_III"/>
    <property type="match status" value="1"/>
</dbReference>
<evidence type="ECO:0000256" key="8">
    <source>
        <dbReference type="ARBA" id="ARBA00024647"/>
    </source>
</evidence>
<dbReference type="PROSITE" id="PS00486">
    <property type="entry name" value="DNA_MISMATCH_REPAIR_2"/>
    <property type="match status" value="1"/>
</dbReference>
<evidence type="ECO:0000256" key="11">
    <source>
        <dbReference type="SAM" id="MobiDB-lite"/>
    </source>
</evidence>
<dbReference type="SUPFAM" id="SSF48334">
    <property type="entry name" value="DNA repair protein MutS, domain III"/>
    <property type="match status" value="1"/>
</dbReference>
<dbReference type="FunFam" id="3.40.1170.10:FF:000001">
    <property type="entry name" value="DNA mismatch repair protein MutS"/>
    <property type="match status" value="1"/>
</dbReference>
<keyword evidence="14" id="KW-1185">Reference proteome</keyword>
<evidence type="ECO:0000256" key="7">
    <source>
        <dbReference type="ARBA" id="ARBA00023204"/>
    </source>
</evidence>
<keyword evidence="7 9" id="KW-0234">DNA repair</keyword>
<evidence type="ECO:0000313" key="13">
    <source>
        <dbReference type="EMBL" id="TGJ78062.1"/>
    </source>
</evidence>
<dbReference type="GO" id="GO:0005524">
    <property type="term" value="F:ATP binding"/>
    <property type="evidence" value="ECO:0007669"/>
    <property type="project" value="UniProtKB-UniRule"/>
</dbReference>
<dbReference type="InterPro" id="IPR000432">
    <property type="entry name" value="DNA_mismatch_repair_MutS_C"/>
</dbReference>
<name>A0A4Z0YN37_9FIRM</name>
<evidence type="ECO:0000256" key="9">
    <source>
        <dbReference type="HAMAP-Rule" id="MF_00096"/>
    </source>
</evidence>
<evidence type="ECO:0000259" key="12">
    <source>
        <dbReference type="PROSITE" id="PS00486"/>
    </source>
</evidence>
<dbReference type="Gene3D" id="3.40.50.300">
    <property type="entry name" value="P-loop containing nucleotide triphosphate hydrolases"/>
    <property type="match status" value="1"/>
</dbReference>
<dbReference type="GO" id="GO:0030983">
    <property type="term" value="F:mismatched DNA binding"/>
    <property type="evidence" value="ECO:0007669"/>
    <property type="project" value="InterPro"/>
</dbReference>
<dbReference type="Gene3D" id="1.10.1420.10">
    <property type="match status" value="2"/>
</dbReference>
<keyword evidence="3 9" id="KW-0547">Nucleotide-binding</keyword>
<dbReference type="InterPro" id="IPR027417">
    <property type="entry name" value="P-loop_NTPase"/>
</dbReference>
<feature type="binding site" evidence="9">
    <location>
        <begin position="625"/>
        <end position="632"/>
    </location>
    <ligand>
        <name>ATP</name>
        <dbReference type="ChEBI" id="CHEBI:30616"/>
    </ligand>
</feature>
<dbReference type="SMART" id="SM00533">
    <property type="entry name" value="MUTSd"/>
    <property type="match status" value="1"/>
</dbReference>
<dbReference type="GO" id="GO:0140664">
    <property type="term" value="F:ATP-dependent DNA damage sensor activity"/>
    <property type="evidence" value="ECO:0007669"/>
    <property type="project" value="InterPro"/>
</dbReference>
<organism evidence="13 14">
    <name type="scientific">Caproiciproducens galactitolivorans</name>
    <dbReference type="NCBI Taxonomy" id="642589"/>
    <lineage>
        <taxon>Bacteria</taxon>
        <taxon>Bacillati</taxon>
        <taxon>Bacillota</taxon>
        <taxon>Clostridia</taxon>
        <taxon>Eubacteriales</taxon>
        <taxon>Acutalibacteraceae</taxon>
        <taxon>Caproiciproducens</taxon>
    </lineage>
</organism>
<dbReference type="CDD" id="cd03284">
    <property type="entry name" value="ABC_MutS1"/>
    <property type="match status" value="1"/>
</dbReference>
<dbReference type="InterPro" id="IPR016151">
    <property type="entry name" value="DNA_mismatch_repair_MutS_N"/>
</dbReference>
<dbReference type="Proteomes" id="UP000297714">
    <property type="component" value="Unassembled WGS sequence"/>
</dbReference>
<evidence type="ECO:0000256" key="2">
    <source>
        <dbReference type="ARBA" id="ARBA00021982"/>
    </source>
</evidence>
<dbReference type="SUPFAM" id="SSF53150">
    <property type="entry name" value="DNA repair protein MutS, domain II"/>
    <property type="match status" value="1"/>
</dbReference>
<reference evidence="13 14" key="1">
    <citation type="submission" date="2019-04" db="EMBL/GenBank/DDBJ databases">
        <authorList>
            <person name="Poehlein A."/>
            <person name="Bengelsdorf F.R."/>
            <person name="Duerre P."/>
            <person name="Daniel R."/>
        </authorList>
    </citation>
    <scope>NUCLEOTIDE SEQUENCE [LARGE SCALE GENOMIC DNA]</scope>
    <source>
        <strain evidence="13 14">BS-1</strain>
    </source>
</reference>
<dbReference type="Pfam" id="PF05190">
    <property type="entry name" value="MutS_IV"/>
    <property type="match status" value="1"/>
</dbReference>
<accession>A0A4Z0YN37</accession>
<evidence type="ECO:0000256" key="1">
    <source>
        <dbReference type="ARBA" id="ARBA00006271"/>
    </source>
</evidence>
<comment type="caution">
    <text evidence="13">The sequence shown here is derived from an EMBL/GenBank/DDBJ whole genome shotgun (WGS) entry which is preliminary data.</text>
</comment>
<dbReference type="SUPFAM" id="SSF55271">
    <property type="entry name" value="DNA repair protein MutS, domain I"/>
    <property type="match status" value="1"/>
</dbReference>
<keyword evidence="5 9" id="KW-0067">ATP-binding</keyword>
<feature type="region of interest" description="Disordered" evidence="11">
    <location>
        <begin position="813"/>
        <end position="838"/>
    </location>
</feature>
<dbReference type="PANTHER" id="PTHR11361">
    <property type="entry name" value="DNA MISMATCH REPAIR PROTEIN MUTS FAMILY MEMBER"/>
    <property type="match status" value="1"/>
</dbReference>
<dbReference type="InterPro" id="IPR036187">
    <property type="entry name" value="DNA_mismatch_repair_MutS_sf"/>
</dbReference>
<dbReference type="PANTHER" id="PTHR11361:SF34">
    <property type="entry name" value="DNA MISMATCH REPAIR PROTEIN MSH1, MITOCHONDRIAL"/>
    <property type="match status" value="1"/>
</dbReference>
<dbReference type="PIRSF" id="PIRSF037677">
    <property type="entry name" value="DNA_mis_repair_Msh6"/>
    <property type="match status" value="1"/>
</dbReference>
<dbReference type="FunFam" id="3.40.50.300:FF:000870">
    <property type="entry name" value="MutS protein homolog 4"/>
    <property type="match status" value="1"/>
</dbReference>